<name>A0A9N7Y9A7_PLEPL</name>
<dbReference type="EMBL" id="CADEAL010000185">
    <property type="protein sequence ID" value="CAB1416029.1"/>
    <property type="molecule type" value="Genomic_DNA"/>
</dbReference>
<accession>A0A9N7Y9A7</accession>
<protein>
    <submittedName>
        <fullName evidence="1">Uncharacterized protein</fullName>
    </submittedName>
</protein>
<dbReference type="Proteomes" id="UP001153269">
    <property type="component" value="Unassembled WGS sequence"/>
</dbReference>
<evidence type="ECO:0000313" key="2">
    <source>
        <dbReference type="Proteomes" id="UP001153269"/>
    </source>
</evidence>
<dbReference type="AlphaFoldDB" id="A0A9N7Y9A7"/>
<sequence length="152" mass="17106">MRPLCGIEPVLMGEKVKIESDEEWNHYVHRNHSNSDESEWLPSLVSGACAEVKQCAERCVSVSLGLECVVVVTSPVTEFRSDHGHYRHRLGTAGIEDALDEHPTVSWDVPRIKISRLWSPGPHITQLPEGPFPFVIMVLEDCDDSSWFSSRP</sequence>
<proteinExistence type="predicted"/>
<reference evidence="1" key="1">
    <citation type="submission" date="2020-03" db="EMBL/GenBank/DDBJ databases">
        <authorList>
            <person name="Weist P."/>
        </authorList>
    </citation>
    <scope>NUCLEOTIDE SEQUENCE</scope>
</reference>
<gene>
    <name evidence="1" type="ORF">PLEPLA_LOCUS3748</name>
</gene>
<keyword evidence="2" id="KW-1185">Reference proteome</keyword>
<comment type="caution">
    <text evidence="1">The sequence shown here is derived from an EMBL/GenBank/DDBJ whole genome shotgun (WGS) entry which is preliminary data.</text>
</comment>
<organism evidence="1 2">
    <name type="scientific">Pleuronectes platessa</name>
    <name type="common">European plaice</name>
    <dbReference type="NCBI Taxonomy" id="8262"/>
    <lineage>
        <taxon>Eukaryota</taxon>
        <taxon>Metazoa</taxon>
        <taxon>Chordata</taxon>
        <taxon>Craniata</taxon>
        <taxon>Vertebrata</taxon>
        <taxon>Euteleostomi</taxon>
        <taxon>Actinopterygii</taxon>
        <taxon>Neopterygii</taxon>
        <taxon>Teleostei</taxon>
        <taxon>Neoteleostei</taxon>
        <taxon>Acanthomorphata</taxon>
        <taxon>Carangaria</taxon>
        <taxon>Pleuronectiformes</taxon>
        <taxon>Pleuronectoidei</taxon>
        <taxon>Pleuronectidae</taxon>
        <taxon>Pleuronectes</taxon>
    </lineage>
</organism>
<evidence type="ECO:0000313" key="1">
    <source>
        <dbReference type="EMBL" id="CAB1416029.1"/>
    </source>
</evidence>